<organism evidence="8 9">
    <name type="scientific">Erwinia sorbitola</name>
    <dbReference type="NCBI Taxonomy" id="2681984"/>
    <lineage>
        <taxon>Bacteria</taxon>
        <taxon>Pseudomonadati</taxon>
        <taxon>Pseudomonadota</taxon>
        <taxon>Gammaproteobacteria</taxon>
        <taxon>Enterobacterales</taxon>
        <taxon>Erwiniaceae</taxon>
        <taxon>Erwinia</taxon>
    </lineage>
</organism>
<dbReference type="SUPFAM" id="SSF160355">
    <property type="entry name" value="Bacterial polysaccharide co-polymerase-like"/>
    <property type="match status" value="1"/>
</dbReference>
<evidence type="ECO:0000256" key="2">
    <source>
        <dbReference type="ARBA" id="ARBA00022475"/>
    </source>
</evidence>
<comment type="subcellular location">
    <subcellularLocation>
        <location evidence="1">Cell membrane</location>
        <topology evidence="1">Multi-pass membrane protein</topology>
    </subcellularLocation>
</comment>
<evidence type="ECO:0000313" key="8">
    <source>
        <dbReference type="EMBL" id="MTD27686.1"/>
    </source>
</evidence>
<feature type="transmembrane region" description="Helical" evidence="6">
    <location>
        <begin position="340"/>
        <end position="361"/>
    </location>
</feature>
<name>A0ABW9RFK8_9GAMM</name>
<keyword evidence="2" id="KW-1003">Cell membrane</keyword>
<dbReference type="Gene3D" id="1.10.287.210">
    <property type="match status" value="1"/>
</dbReference>
<keyword evidence="9" id="KW-1185">Reference proteome</keyword>
<comment type="caution">
    <text evidence="8">The sequence shown here is derived from an EMBL/GenBank/DDBJ whole genome shotgun (WGS) entry which is preliminary data.</text>
</comment>
<dbReference type="PANTHER" id="PTHR32309:SF13">
    <property type="entry name" value="FERRIC ENTEROBACTIN TRANSPORT PROTEIN FEPE"/>
    <property type="match status" value="1"/>
</dbReference>
<dbReference type="Pfam" id="PF02706">
    <property type="entry name" value="Wzz"/>
    <property type="match status" value="1"/>
</dbReference>
<keyword evidence="3 6" id="KW-0812">Transmembrane</keyword>
<gene>
    <name evidence="8" type="ORF">GK011_12140</name>
</gene>
<protein>
    <recommendedName>
        <fullName evidence="7">Polysaccharide chain length determinant N-terminal domain-containing protein</fullName>
    </recommendedName>
</protein>
<dbReference type="PANTHER" id="PTHR32309">
    <property type="entry name" value="TYROSINE-PROTEIN KINASE"/>
    <property type="match status" value="1"/>
</dbReference>
<evidence type="ECO:0000256" key="3">
    <source>
        <dbReference type="ARBA" id="ARBA00022692"/>
    </source>
</evidence>
<keyword evidence="4 6" id="KW-1133">Transmembrane helix</keyword>
<dbReference type="EMBL" id="WLZX01000004">
    <property type="protein sequence ID" value="MTD27686.1"/>
    <property type="molecule type" value="Genomic_DNA"/>
</dbReference>
<dbReference type="RefSeq" id="WP_154752969.1">
    <property type="nucleotide sequence ID" value="NZ_WLZX01000004.1"/>
</dbReference>
<dbReference type="Proteomes" id="UP000480164">
    <property type="component" value="Unassembled WGS sequence"/>
</dbReference>
<evidence type="ECO:0000256" key="5">
    <source>
        <dbReference type="ARBA" id="ARBA00023136"/>
    </source>
</evidence>
<evidence type="ECO:0000259" key="7">
    <source>
        <dbReference type="Pfam" id="PF02706"/>
    </source>
</evidence>
<dbReference type="InterPro" id="IPR050445">
    <property type="entry name" value="Bact_polysacc_biosynth/exp"/>
</dbReference>
<evidence type="ECO:0000256" key="6">
    <source>
        <dbReference type="SAM" id="Phobius"/>
    </source>
</evidence>
<reference evidence="8 9" key="1">
    <citation type="submission" date="2019-11" db="EMBL/GenBank/DDBJ databases">
        <title>Erwinia sp. nov., isolated from feces of birds in Tibet plateau of China.</title>
        <authorList>
            <person name="Ge Y."/>
        </authorList>
    </citation>
    <scope>NUCLEOTIDE SEQUENCE [LARGE SCALE GENOMIC DNA]</scope>
    <source>
        <strain evidence="8 9">J316</strain>
    </source>
</reference>
<proteinExistence type="predicted"/>
<evidence type="ECO:0000313" key="9">
    <source>
        <dbReference type="Proteomes" id="UP000480164"/>
    </source>
</evidence>
<sequence length="373" mass="42433">MSTRKLIDDVRLEHSTVVPRTLHAENNELNLMKLLDVFIQRKLTIAFFVMAALLGGVVVNYFLPQRWTSTAIIIPPQAEELQGMVETLSGFSVLEINTKITPELLLSDFMHKFDSRQIREKYLINTPYFTQKAANVKAEHVNLLIDQVLNGNMTSRKSVLNKNDLQRNYYEVAFSANSAAAARDLLSGYIRFVAGEVQQKVRQRLMSQIELLREKSQGQYQTLLDSLEISQQIRLERLGDSLAVARSAGVITQVILPGHERQEKEDAEFSIMQGTESLERRLRVEQALSDVEKTSLELHDLRLYRERLDALKPEEITVQPFKYMLDPSLPVREDGAGQRLILVLAALMGLIVGCIWVLLSYSSKYRAQAKDIS</sequence>
<evidence type="ECO:0000256" key="1">
    <source>
        <dbReference type="ARBA" id="ARBA00004651"/>
    </source>
</evidence>
<feature type="domain" description="Polysaccharide chain length determinant N-terminal" evidence="7">
    <location>
        <begin position="27"/>
        <end position="125"/>
    </location>
</feature>
<keyword evidence="5 6" id="KW-0472">Membrane</keyword>
<evidence type="ECO:0000256" key="4">
    <source>
        <dbReference type="ARBA" id="ARBA00022989"/>
    </source>
</evidence>
<feature type="transmembrane region" description="Helical" evidence="6">
    <location>
        <begin position="43"/>
        <end position="63"/>
    </location>
</feature>
<accession>A0ABW9RFK8</accession>
<dbReference type="Gene3D" id="3.30.1890.10">
    <property type="entry name" value="FepE-like"/>
    <property type="match status" value="1"/>
</dbReference>
<dbReference type="InterPro" id="IPR003856">
    <property type="entry name" value="LPS_length_determ_N"/>
</dbReference>